<gene>
    <name evidence="1" type="ORF">CLOSYM_04358</name>
</gene>
<dbReference type="AlphaFoldDB" id="A0ABC9TS81"/>
<evidence type="ECO:0000313" key="1">
    <source>
        <dbReference type="EMBL" id="ERI74100.1"/>
    </source>
</evidence>
<name>A0ABC9TS81_CLOSY</name>
<comment type="caution">
    <text evidence="1">The sequence shown here is derived from an EMBL/GenBank/DDBJ whole genome shotgun (WGS) entry which is preliminary data.</text>
</comment>
<dbReference type="EMBL" id="AWSU01000344">
    <property type="protein sequence ID" value="ERI74100.1"/>
    <property type="molecule type" value="Genomic_DNA"/>
</dbReference>
<sequence length="60" mass="6935">MLKIYQLFLRQFCVAGRKIQNVKTLHADLLLSGIAQLVTVMVADKIRKHEYLRSLRPLIA</sequence>
<accession>A0ABC9TS81</accession>
<protein>
    <recommendedName>
        <fullName evidence="3">Transposase</fullName>
    </recommendedName>
</protein>
<evidence type="ECO:0000313" key="2">
    <source>
        <dbReference type="Proteomes" id="UP000016491"/>
    </source>
</evidence>
<reference evidence="1 2" key="1">
    <citation type="submission" date="2013-07" db="EMBL/GenBank/DDBJ databases">
        <authorList>
            <person name="Weinstock G."/>
            <person name="Sodergren E."/>
            <person name="Wylie T."/>
            <person name="Fulton L."/>
            <person name="Fulton R."/>
            <person name="Fronick C."/>
            <person name="O'Laughlin M."/>
            <person name="Godfrey J."/>
            <person name="Miner T."/>
            <person name="Herter B."/>
            <person name="Appelbaum E."/>
            <person name="Cordes M."/>
            <person name="Lek S."/>
            <person name="Wollam A."/>
            <person name="Pepin K.H."/>
            <person name="Palsikar V.B."/>
            <person name="Mitreva M."/>
            <person name="Wilson R.K."/>
        </authorList>
    </citation>
    <scope>NUCLEOTIDE SEQUENCE [LARGE SCALE GENOMIC DNA]</scope>
    <source>
        <strain evidence="1 2">ATCC 14940</strain>
    </source>
</reference>
<evidence type="ECO:0008006" key="3">
    <source>
        <dbReference type="Google" id="ProtNLM"/>
    </source>
</evidence>
<proteinExistence type="predicted"/>
<organism evidence="1 2">
    <name type="scientific">[Clostridium] symbiosum ATCC 14940</name>
    <dbReference type="NCBI Taxonomy" id="411472"/>
    <lineage>
        <taxon>Bacteria</taxon>
        <taxon>Bacillati</taxon>
        <taxon>Bacillota</taxon>
        <taxon>Clostridia</taxon>
        <taxon>Lachnospirales</taxon>
        <taxon>Lachnospiraceae</taxon>
        <taxon>Otoolea</taxon>
    </lineage>
</organism>
<dbReference type="Proteomes" id="UP000016491">
    <property type="component" value="Unassembled WGS sequence"/>
</dbReference>